<reference evidence="1" key="1">
    <citation type="submission" date="2020-12" db="EMBL/GenBank/DDBJ databases">
        <authorList>
            <person name="Rodrigo-Torres L."/>
            <person name="Arahal R. D."/>
            <person name="Lucena T."/>
        </authorList>
    </citation>
    <scope>NUCLEOTIDE SEQUENCE</scope>
    <source>
        <strain evidence="1">CECT 9390</strain>
    </source>
</reference>
<dbReference type="AlphaFoldDB" id="A0A9N8MI56"/>
<accession>A0A9N8MI56</accession>
<proteinExistence type="predicted"/>
<name>A0A9N8MI56_9FLAO</name>
<dbReference type="EMBL" id="CAJIMS010000001">
    <property type="protein sequence ID" value="CAD7812775.1"/>
    <property type="molecule type" value="Genomic_DNA"/>
</dbReference>
<evidence type="ECO:0000313" key="2">
    <source>
        <dbReference type="Proteomes" id="UP000662618"/>
    </source>
</evidence>
<comment type="caution">
    <text evidence="1">The sequence shown here is derived from an EMBL/GenBank/DDBJ whole genome shotgun (WGS) entry which is preliminary data.</text>
</comment>
<organism evidence="1 2">
    <name type="scientific">Chryseobacterium aquaeductus</name>
    <dbReference type="NCBI Taxonomy" id="2675056"/>
    <lineage>
        <taxon>Bacteria</taxon>
        <taxon>Pseudomonadati</taxon>
        <taxon>Bacteroidota</taxon>
        <taxon>Flavobacteriia</taxon>
        <taxon>Flavobacteriales</taxon>
        <taxon>Weeksellaceae</taxon>
        <taxon>Chryseobacterium group</taxon>
        <taxon>Chryseobacterium</taxon>
    </lineage>
</organism>
<dbReference type="Proteomes" id="UP000662618">
    <property type="component" value="Unassembled WGS sequence"/>
</dbReference>
<keyword evidence="2" id="KW-1185">Reference proteome</keyword>
<evidence type="ECO:0000313" key="1">
    <source>
        <dbReference type="EMBL" id="CAD7812775.1"/>
    </source>
</evidence>
<sequence>MLFETLIMKQGLLLILSFLVFASPYSCRNYSMQKKEIESEVVMKVPQVMIDFSEVRRLNRDIILNEYLMITDFDQTVKLYSQLEDKRFSRSEPIPALFEKDFFLMLKPKMKKELYGDIEVTKMEIKNSVLNVYYKEITNEEYLSEKQKNPILILRVNGEIPSSIKLMNITE</sequence>
<protein>
    <submittedName>
        <fullName evidence="1">Uncharacterized protein</fullName>
    </submittedName>
</protein>
<gene>
    <name evidence="1" type="ORF">CHRY9390_02561</name>
</gene>